<dbReference type="PANTHER" id="PTHR40032">
    <property type="entry name" value="EXPORTED PROTEIN-RELATED"/>
    <property type="match status" value="1"/>
</dbReference>
<dbReference type="Proteomes" id="UP000196475">
    <property type="component" value="Unassembled WGS sequence"/>
</dbReference>
<proteinExistence type="predicted"/>
<comment type="caution">
    <text evidence="2">The sequence shown here is derived from an EMBL/GenBank/DDBJ whole genome shotgun (WGS) entry which is preliminary data.</text>
</comment>
<dbReference type="Pfam" id="PF12671">
    <property type="entry name" value="Amidase_6"/>
    <property type="match status" value="1"/>
</dbReference>
<organism evidence="2 3">
    <name type="scientific">Bacillus thermozeamaize</name>
    <dbReference type="NCBI Taxonomy" id="230954"/>
    <lineage>
        <taxon>Bacteria</taxon>
        <taxon>Bacillati</taxon>
        <taxon>Bacillota</taxon>
        <taxon>Bacilli</taxon>
        <taxon>Bacillales</taxon>
        <taxon>Bacillaceae</taxon>
        <taxon>Bacillus</taxon>
    </lineage>
</organism>
<evidence type="ECO:0000313" key="3">
    <source>
        <dbReference type="Proteomes" id="UP000196475"/>
    </source>
</evidence>
<dbReference type="PANTHER" id="PTHR40032:SF1">
    <property type="entry name" value="EXPORTED PROTEIN"/>
    <property type="match status" value="1"/>
</dbReference>
<gene>
    <name evidence="2" type="ORF">BAA01_00430</name>
</gene>
<protein>
    <recommendedName>
        <fullName evidence="1">Putative amidase domain-containing protein</fullName>
    </recommendedName>
</protein>
<feature type="domain" description="Putative amidase" evidence="1">
    <location>
        <begin position="171"/>
        <end position="328"/>
    </location>
</feature>
<accession>A0A1Y3PUA6</accession>
<sequence>MGNHHVRGGTHVYGWREALQEYWEIKNQACFDEKRLRELRKLIHPEGAVVQEMEAGRLLRIQESCERRNVKPIKQECRVRILQARLGEEEAEVLLSVHERQAVRDRKMQMHLEEEQRFHRVRLKQARSRWRVVEDVWLTHADEWDTRNDGQSGTLEGVSQDIRSLFQRGGRYRRDLAVRYAESWWNGHNPQYRAFDVDCTNYVSQCLRAGGAPMTHVGQRGKGWWYQGNGGTKDNWSYSWAVAHSLRWYLATSKSGLRALEKSAASQLELGDVICYDFDGDGRWQHNAIVTAFDHRGEPLVNAHTNNVRHKFWDYRHSYAWTEQIQYKFFHIVDQF</sequence>
<evidence type="ECO:0000313" key="2">
    <source>
        <dbReference type="EMBL" id="OUM90930.1"/>
    </source>
</evidence>
<dbReference type="AlphaFoldDB" id="A0A1Y3PUA6"/>
<reference evidence="3" key="1">
    <citation type="submission" date="2016-06" db="EMBL/GenBank/DDBJ databases">
        <authorList>
            <person name="Nascimento L."/>
            <person name="Pereira R.V."/>
            <person name="Martins L.F."/>
            <person name="Quaggio R.B."/>
            <person name="Silva A.M."/>
            <person name="Setubal J.C."/>
        </authorList>
    </citation>
    <scope>NUCLEOTIDE SEQUENCE [LARGE SCALE GENOMIC DNA]</scope>
</reference>
<evidence type="ECO:0000259" key="1">
    <source>
        <dbReference type="Pfam" id="PF12671"/>
    </source>
</evidence>
<dbReference type="InterPro" id="IPR024301">
    <property type="entry name" value="Amidase_6"/>
</dbReference>
<dbReference type="EMBL" id="LZRT01000009">
    <property type="protein sequence ID" value="OUM90930.1"/>
    <property type="molecule type" value="Genomic_DNA"/>
</dbReference>
<name>A0A1Y3PUA6_9BACI</name>